<evidence type="ECO:0000313" key="2">
    <source>
        <dbReference type="EMBL" id="KAJ8272443.1"/>
    </source>
</evidence>
<dbReference type="PANTHER" id="PTHR47595:SF1">
    <property type="entry name" value="MYB_SANT-LIKE DNA-BINDING DOMAIN-CONTAINING PROTEIN"/>
    <property type="match status" value="1"/>
</dbReference>
<protein>
    <submittedName>
        <fullName evidence="2">Uncharacterized protein</fullName>
    </submittedName>
</protein>
<dbReference type="AlphaFoldDB" id="A0A9Q1HZN2"/>
<dbReference type="Proteomes" id="UP001152803">
    <property type="component" value="Unassembled WGS sequence"/>
</dbReference>
<feature type="region of interest" description="Disordered" evidence="1">
    <location>
        <begin position="58"/>
        <end position="124"/>
    </location>
</feature>
<sequence length="141" mass="15533">MLAKGHDFGAEACDNKFRQLKHRYKTIVDNKKKTGSGASSWVIFSSMEDLLADDPSVEPVQTVSSFAGSSSDPDGPGPSSSQPSTSQPKPSAERGRKRKYKSTSEAPQWLSSMSLSRGGRCRNSWSCKNKQWKWRVKGMTS</sequence>
<keyword evidence="3" id="KW-1185">Reference proteome</keyword>
<feature type="compositionally biased region" description="Low complexity" evidence="1">
    <location>
        <begin position="64"/>
        <end position="90"/>
    </location>
</feature>
<proteinExistence type="predicted"/>
<dbReference type="PANTHER" id="PTHR47595">
    <property type="entry name" value="HEAT SHOCK 70 KDA PROTEIN 14"/>
    <property type="match status" value="1"/>
</dbReference>
<comment type="caution">
    <text evidence="2">The sequence shown here is derived from an EMBL/GenBank/DDBJ whole genome shotgun (WGS) entry which is preliminary data.</text>
</comment>
<evidence type="ECO:0000256" key="1">
    <source>
        <dbReference type="SAM" id="MobiDB-lite"/>
    </source>
</evidence>
<dbReference type="OrthoDB" id="676304at2759"/>
<organism evidence="2 3">
    <name type="scientific">Conger conger</name>
    <name type="common">Conger eel</name>
    <name type="synonym">Muraena conger</name>
    <dbReference type="NCBI Taxonomy" id="82655"/>
    <lineage>
        <taxon>Eukaryota</taxon>
        <taxon>Metazoa</taxon>
        <taxon>Chordata</taxon>
        <taxon>Craniata</taxon>
        <taxon>Vertebrata</taxon>
        <taxon>Euteleostomi</taxon>
        <taxon>Actinopterygii</taxon>
        <taxon>Neopterygii</taxon>
        <taxon>Teleostei</taxon>
        <taxon>Anguilliformes</taxon>
        <taxon>Congridae</taxon>
        <taxon>Conger</taxon>
    </lineage>
</organism>
<gene>
    <name evidence="2" type="ORF">COCON_G00113020</name>
</gene>
<accession>A0A9Q1HZN2</accession>
<feature type="compositionally biased region" description="Polar residues" evidence="1">
    <location>
        <begin position="103"/>
        <end position="115"/>
    </location>
</feature>
<name>A0A9Q1HZN2_CONCO</name>
<reference evidence="2" key="1">
    <citation type="journal article" date="2023" name="Science">
        <title>Genome structures resolve the early diversification of teleost fishes.</title>
        <authorList>
            <person name="Parey E."/>
            <person name="Louis A."/>
            <person name="Montfort J."/>
            <person name="Bouchez O."/>
            <person name="Roques C."/>
            <person name="Iampietro C."/>
            <person name="Lluch J."/>
            <person name="Castinel A."/>
            <person name="Donnadieu C."/>
            <person name="Desvignes T."/>
            <person name="Floi Bucao C."/>
            <person name="Jouanno E."/>
            <person name="Wen M."/>
            <person name="Mejri S."/>
            <person name="Dirks R."/>
            <person name="Jansen H."/>
            <person name="Henkel C."/>
            <person name="Chen W.J."/>
            <person name="Zahm M."/>
            <person name="Cabau C."/>
            <person name="Klopp C."/>
            <person name="Thompson A.W."/>
            <person name="Robinson-Rechavi M."/>
            <person name="Braasch I."/>
            <person name="Lecointre G."/>
            <person name="Bobe J."/>
            <person name="Postlethwait J.H."/>
            <person name="Berthelot C."/>
            <person name="Roest Crollius H."/>
            <person name="Guiguen Y."/>
        </authorList>
    </citation>
    <scope>NUCLEOTIDE SEQUENCE</scope>
    <source>
        <strain evidence="2">Concon-B</strain>
    </source>
</reference>
<dbReference type="EMBL" id="JAFJMO010000007">
    <property type="protein sequence ID" value="KAJ8272443.1"/>
    <property type="molecule type" value="Genomic_DNA"/>
</dbReference>
<evidence type="ECO:0000313" key="3">
    <source>
        <dbReference type="Proteomes" id="UP001152803"/>
    </source>
</evidence>